<organism evidence="6 7">
    <name type="scientific">Heliomicrobium undosum</name>
    <dbReference type="NCBI Taxonomy" id="121734"/>
    <lineage>
        <taxon>Bacteria</taxon>
        <taxon>Bacillati</taxon>
        <taxon>Bacillota</taxon>
        <taxon>Clostridia</taxon>
        <taxon>Eubacteriales</taxon>
        <taxon>Heliobacteriaceae</taxon>
        <taxon>Heliomicrobium</taxon>
    </lineage>
</organism>
<feature type="binding site" evidence="5">
    <location>
        <position position="105"/>
    </location>
    <ligand>
        <name>a divalent metal cation</name>
        <dbReference type="ChEBI" id="CHEBI:60240"/>
        <label>1</label>
    </ligand>
</feature>
<evidence type="ECO:0000256" key="1">
    <source>
        <dbReference type="ARBA" id="ARBA00006964"/>
    </source>
</evidence>
<dbReference type="GO" id="GO:0046872">
    <property type="term" value="F:metal ion binding"/>
    <property type="evidence" value="ECO:0007669"/>
    <property type="project" value="UniProtKB-UniRule"/>
</dbReference>
<evidence type="ECO:0000256" key="2">
    <source>
        <dbReference type="ARBA" id="ARBA00022112"/>
    </source>
</evidence>
<evidence type="ECO:0000256" key="3">
    <source>
        <dbReference type="ARBA" id="ARBA00022723"/>
    </source>
</evidence>
<dbReference type="OrthoDB" id="9792792at2"/>
<proteinExistence type="inferred from homology"/>
<protein>
    <recommendedName>
        <fullName evidence="2 4">GTP cyclohydrolase 1 type 2 homolog</fullName>
    </recommendedName>
</protein>
<dbReference type="FunFam" id="3.30.70.120:FF:000006">
    <property type="entry name" value="GTP cyclohydrolase 1 type 2 homolog"/>
    <property type="match status" value="1"/>
</dbReference>
<dbReference type="Gene3D" id="3.40.1390.30">
    <property type="entry name" value="NIF3 (NGG1p interacting factor 3)-like"/>
    <property type="match status" value="1"/>
</dbReference>
<dbReference type="InterPro" id="IPR036069">
    <property type="entry name" value="DUF34/NIF3_sf"/>
</dbReference>
<dbReference type="PANTHER" id="PTHR13799">
    <property type="entry name" value="NGG1 INTERACTING FACTOR 3"/>
    <property type="match status" value="1"/>
</dbReference>
<evidence type="ECO:0000256" key="4">
    <source>
        <dbReference type="PIRNR" id="PIRNR037489"/>
    </source>
</evidence>
<sequence length="373" mass="40811">MAIACARIIEWIERLAPKGLAEDWDNVGLQLGDPSRPVERIYVALDVDEKVVQAAAEQGCQMILSHHPLLFKPIRTLRWDQPQGRLLKAIIDHDLQVYAAHTNLDSARGGVNDILAQRLGLEAAEPLFDDKQEELVKIVVFVPVEHEAAVRQAMGEAGAGHIGNYSHCSFRSAGRGTFLPLEGTNPFIGAKGVLEEVEELRLETIVPKKALNRVIKAMLKAHPYEEVAYDLYPLLNTGEKTGLGRIGRLRQPVTIEALADRIKQSLAITRVRWTGADKGRLIEKIAVCGGSGASVIARAHFKGAQVLVTGDMKYHEAQSAQSLGLDVLDAGHFATERPVLEVLAAYIKETASREKAAIQVIVHGESQDPFADL</sequence>
<dbReference type="EMBL" id="WXEY01000003">
    <property type="protein sequence ID" value="MZP28874.1"/>
    <property type="molecule type" value="Genomic_DNA"/>
</dbReference>
<evidence type="ECO:0000313" key="7">
    <source>
        <dbReference type="Proteomes" id="UP000463470"/>
    </source>
</evidence>
<feature type="binding site" evidence="5">
    <location>
        <position position="332"/>
    </location>
    <ligand>
        <name>a divalent metal cation</name>
        <dbReference type="ChEBI" id="CHEBI:60240"/>
        <label>1</label>
    </ligand>
</feature>
<dbReference type="Gene3D" id="3.30.70.120">
    <property type="match status" value="1"/>
</dbReference>
<feature type="binding site" evidence="5">
    <location>
        <position position="336"/>
    </location>
    <ligand>
        <name>a divalent metal cation</name>
        <dbReference type="ChEBI" id="CHEBI:60240"/>
        <label>1</label>
    </ligand>
</feature>
<keyword evidence="3 4" id="KW-0479">Metal-binding</keyword>
<dbReference type="Proteomes" id="UP000463470">
    <property type="component" value="Unassembled WGS sequence"/>
</dbReference>
<dbReference type="SUPFAM" id="SSF102705">
    <property type="entry name" value="NIF3 (NGG1p interacting factor 3)-like"/>
    <property type="match status" value="1"/>
</dbReference>
<reference evidence="6 7" key="1">
    <citation type="submission" date="2020-01" db="EMBL/GenBank/DDBJ databases">
        <title>Whole-genome sequence of Heliobacterium undosum DSM 13378.</title>
        <authorList>
            <person name="Kyndt J.A."/>
            <person name="Meyer T.E."/>
        </authorList>
    </citation>
    <scope>NUCLEOTIDE SEQUENCE [LARGE SCALE GENOMIC DNA]</scope>
    <source>
        <strain evidence="6 7">DSM 13378</strain>
    </source>
</reference>
<evidence type="ECO:0000313" key="6">
    <source>
        <dbReference type="EMBL" id="MZP28874.1"/>
    </source>
</evidence>
<dbReference type="Pfam" id="PF01784">
    <property type="entry name" value="DUF34_NIF3"/>
    <property type="match status" value="1"/>
</dbReference>
<gene>
    <name evidence="6" type="ORF">GTO91_04015</name>
</gene>
<dbReference type="AlphaFoldDB" id="A0A845L229"/>
<dbReference type="PANTHER" id="PTHR13799:SF14">
    <property type="entry name" value="GTP CYCLOHYDROLASE 1 TYPE 2 HOMOLOG"/>
    <property type="match status" value="1"/>
</dbReference>
<dbReference type="InterPro" id="IPR017221">
    <property type="entry name" value="DUF34/NIF3_bac"/>
</dbReference>
<dbReference type="RefSeq" id="WP_161255214.1">
    <property type="nucleotide sequence ID" value="NZ_WXEY01000003.1"/>
</dbReference>
<comment type="similarity">
    <text evidence="1 4">Belongs to the GTP cyclohydrolase I type 2/NIF3 family.</text>
</comment>
<dbReference type="GO" id="GO:0005737">
    <property type="term" value="C:cytoplasm"/>
    <property type="evidence" value="ECO:0007669"/>
    <property type="project" value="TreeGrafter"/>
</dbReference>
<name>A0A845L229_9FIRM</name>
<dbReference type="NCBIfam" id="TIGR00486">
    <property type="entry name" value="YbgI_SA1388"/>
    <property type="match status" value="1"/>
</dbReference>
<dbReference type="InterPro" id="IPR015867">
    <property type="entry name" value="N-reg_PII/ATP_PRibTrfase_C"/>
</dbReference>
<dbReference type="FunFam" id="3.40.1390.30:FF:000001">
    <property type="entry name" value="GTP cyclohydrolase 1 type 2"/>
    <property type="match status" value="1"/>
</dbReference>
<dbReference type="PIRSF" id="PIRSF037489">
    <property type="entry name" value="UCP037489_NIF3_YqfO"/>
    <property type="match status" value="1"/>
</dbReference>
<accession>A0A845L229</accession>
<evidence type="ECO:0000256" key="5">
    <source>
        <dbReference type="PIRSR" id="PIRSR602678-1"/>
    </source>
</evidence>
<feature type="binding site" evidence="5">
    <location>
        <position position="67"/>
    </location>
    <ligand>
        <name>a divalent metal cation</name>
        <dbReference type="ChEBI" id="CHEBI:60240"/>
        <label>1</label>
    </ligand>
</feature>
<feature type="binding site" evidence="5">
    <location>
        <position position="66"/>
    </location>
    <ligand>
        <name>a divalent metal cation</name>
        <dbReference type="ChEBI" id="CHEBI:60240"/>
        <label>1</label>
    </ligand>
</feature>
<comment type="caution">
    <text evidence="6">The sequence shown here is derived from an EMBL/GenBank/DDBJ whole genome shotgun (WGS) entry which is preliminary data.</text>
</comment>
<keyword evidence="7" id="KW-1185">Reference proteome</keyword>
<dbReference type="InterPro" id="IPR002678">
    <property type="entry name" value="DUF34/NIF3"/>
</dbReference>